<feature type="transmembrane region" description="Helical" evidence="4">
    <location>
        <begin position="186"/>
        <end position="204"/>
    </location>
</feature>
<sequence length="370" mass="39442">MMLLTSVDWALRGATCALVVLIAATLLRDHGRLLAARLAALFAVGTGTYAITSVAGFSPQLGLWTIPLLALSAGNNVVFWAFSGALFDDSFRLRWWHIALWLVLVIAGTAGCFLSSRTLGLALTLSSFAFAVLAMAQAVTSWRDDLVERRRRLRLFVVVASSLYIGLVATAQLAGLQRTAPEGTSLGGAAGLLIIAGIVAWSLLSVGREQSLFAVTTGLPRPVEEPPAPAVEPGDQELVAKLERLMAVERAHRQDGLTIGALASQLGLPEYRLRRLINQALGYRNFNSFVNRYRIAEVKAALADPSQADVPVLTLALDAGFSSLGPFNRAFKAETGVTPSEYRRVAGIGQPIPESASPLSNSARSNLAAH</sequence>
<dbReference type="PROSITE" id="PS00041">
    <property type="entry name" value="HTH_ARAC_FAMILY_1"/>
    <property type="match status" value="1"/>
</dbReference>
<keyword evidence="3" id="KW-0804">Transcription</keyword>
<dbReference type="SUPFAM" id="SSF46689">
    <property type="entry name" value="Homeodomain-like"/>
    <property type="match status" value="1"/>
</dbReference>
<reference evidence="6 7" key="1">
    <citation type="submission" date="2019-07" db="EMBL/GenBank/DDBJ databases">
        <title>Whole genome shotgun sequence of Reyranella soli NBRC 108950.</title>
        <authorList>
            <person name="Hosoyama A."/>
            <person name="Uohara A."/>
            <person name="Ohji S."/>
            <person name="Ichikawa N."/>
        </authorList>
    </citation>
    <scope>NUCLEOTIDE SEQUENCE [LARGE SCALE GENOMIC DNA]</scope>
    <source>
        <strain evidence="6 7">NBRC 108950</strain>
    </source>
</reference>
<proteinExistence type="predicted"/>
<evidence type="ECO:0000313" key="7">
    <source>
        <dbReference type="Proteomes" id="UP000321058"/>
    </source>
</evidence>
<protein>
    <submittedName>
        <fullName evidence="6">Transcriptional regulator</fullName>
    </submittedName>
</protein>
<dbReference type="InterPro" id="IPR018062">
    <property type="entry name" value="HTH_AraC-typ_CS"/>
</dbReference>
<feature type="transmembrane region" description="Helical" evidence="4">
    <location>
        <begin position="95"/>
        <end position="116"/>
    </location>
</feature>
<keyword evidence="1" id="KW-0805">Transcription regulation</keyword>
<feature type="transmembrane region" description="Helical" evidence="4">
    <location>
        <begin position="34"/>
        <end position="55"/>
    </location>
</feature>
<keyword evidence="7" id="KW-1185">Reference proteome</keyword>
<dbReference type="GO" id="GO:0043565">
    <property type="term" value="F:sequence-specific DNA binding"/>
    <property type="evidence" value="ECO:0007669"/>
    <property type="project" value="InterPro"/>
</dbReference>
<evidence type="ECO:0000259" key="5">
    <source>
        <dbReference type="PROSITE" id="PS01124"/>
    </source>
</evidence>
<feature type="transmembrane region" description="Helical" evidence="4">
    <location>
        <begin position="61"/>
        <end position="83"/>
    </location>
</feature>
<dbReference type="PRINTS" id="PR00032">
    <property type="entry name" value="HTHARAC"/>
</dbReference>
<dbReference type="EMBL" id="BKAJ01000098">
    <property type="protein sequence ID" value="GEP58350.1"/>
    <property type="molecule type" value="Genomic_DNA"/>
</dbReference>
<dbReference type="PANTHER" id="PTHR43280:SF29">
    <property type="entry name" value="ARAC-FAMILY TRANSCRIPTIONAL REGULATOR"/>
    <property type="match status" value="1"/>
</dbReference>
<organism evidence="6 7">
    <name type="scientific">Reyranella soli</name>
    <dbReference type="NCBI Taxonomy" id="1230389"/>
    <lineage>
        <taxon>Bacteria</taxon>
        <taxon>Pseudomonadati</taxon>
        <taxon>Pseudomonadota</taxon>
        <taxon>Alphaproteobacteria</taxon>
        <taxon>Hyphomicrobiales</taxon>
        <taxon>Reyranellaceae</taxon>
        <taxon>Reyranella</taxon>
    </lineage>
</organism>
<dbReference type="PROSITE" id="PS01124">
    <property type="entry name" value="HTH_ARAC_FAMILY_2"/>
    <property type="match status" value="1"/>
</dbReference>
<accession>A0A512NHD0</accession>
<evidence type="ECO:0000256" key="1">
    <source>
        <dbReference type="ARBA" id="ARBA00023015"/>
    </source>
</evidence>
<gene>
    <name evidence="6" type="ORF">RSO01_55160</name>
</gene>
<dbReference type="InterPro" id="IPR018060">
    <property type="entry name" value="HTH_AraC"/>
</dbReference>
<evidence type="ECO:0000256" key="2">
    <source>
        <dbReference type="ARBA" id="ARBA00023125"/>
    </source>
</evidence>
<evidence type="ECO:0000256" key="3">
    <source>
        <dbReference type="ARBA" id="ARBA00023163"/>
    </source>
</evidence>
<dbReference type="PANTHER" id="PTHR43280">
    <property type="entry name" value="ARAC-FAMILY TRANSCRIPTIONAL REGULATOR"/>
    <property type="match status" value="1"/>
</dbReference>
<dbReference type="GO" id="GO:0003700">
    <property type="term" value="F:DNA-binding transcription factor activity"/>
    <property type="evidence" value="ECO:0007669"/>
    <property type="project" value="InterPro"/>
</dbReference>
<dbReference type="InterPro" id="IPR020449">
    <property type="entry name" value="Tscrpt_reg_AraC-type_HTH"/>
</dbReference>
<feature type="domain" description="HTH araC/xylS-type" evidence="5">
    <location>
        <begin position="243"/>
        <end position="345"/>
    </location>
</feature>
<keyword evidence="4" id="KW-0812">Transmembrane</keyword>
<name>A0A512NHD0_9HYPH</name>
<dbReference type="Pfam" id="PF12833">
    <property type="entry name" value="HTH_18"/>
    <property type="match status" value="1"/>
</dbReference>
<dbReference type="Proteomes" id="UP000321058">
    <property type="component" value="Unassembled WGS sequence"/>
</dbReference>
<feature type="transmembrane region" description="Helical" evidence="4">
    <location>
        <begin position="6"/>
        <end position="27"/>
    </location>
</feature>
<dbReference type="SMART" id="SM00342">
    <property type="entry name" value="HTH_ARAC"/>
    <property type="match status" value="1"/>
</dbReference>
<dbReference type="Gene3D" id="1.10.10.60">
    <property type="entry name" value="Homeodomain-like"/>
    <property type="match status" value="1"/>
</dbReference>
<keyword evidence="2" id="KW-0238">DNA-binding</keyword>
<evidence type="ECO:0000313" key="6">
    <source>
        <dbReference type="EMBL" id="GEP58350.1"/>
    </source>
</evidence>
<feature type="transmembrane region" description="Helical" evidence="4">
    <location>
        <begin position="122"/>
        <end position="141"/>
    </location>
</feature>
<keyword evidence="4" id="KW-1133">Transmembrane helix</keyword>
<keyword evidence="4" id="KW-0472">Membrane</keyword>
<comment type="caution">
    <text evidence="6">The sequence shown here is derived from an EMBL/GenBank/DDBJ whole genome shotgun (WGS) entry which is preliminary data.</text>
</comment>
<feature type="transmembrane region" description="Helical" evidence="4">
    <location>
        <begin position="153"/>
        <end position="174"/>
    </location>
</feature>
<dbReference type="InterPro" id="IPR009057">
    <property type="entry name" value="Homeodomain-like_sf"/>
</dbReference>
<dbReference type="AlphaFoldDB" id="A0A512NHD0"/>
<evidence type="ECO:0000256" key="4">
    <source>
        <dbReference type="SAM" id="Phobius"/>
    </source>
</evidence>